<keyword evidence="3" id="KW-1185">Reference proteome</keyword>
<feature type="compositionally biased region" description="Basic and acidic residues" evidence="1">
    <location>
        <begin position="120"/>
        <end position="145"/>
    </location>
</feature>
<accession>A0A165YR96</accession>
<evidence type="ECO:0000256" key="1">
    <source>
        <dbReference type="SAM" id="MobiDB-lite"/>
    </source>
</evidence>
<dbReference type="Proteomes" id="UP000076532">
    <property type="component" value="Unassembled WGS sequence"/>
</dbReference>
<proteinExistence type="predicted"/>
<protein>
    <submittedName>
        <fullName evidence="2">Uncharacterized protein</fullName>
    </submittedName>
</protein>
<dbReference type="AlphaFoldDB" id="A0A165YR96"/>
<gene>
    <name evidence="2" type="ORF">FIBSPDRAFT_992399</name>
</gene>
<feature type="non-terminal residue" evidence="2">
    <location>
        <position position="1"/>
    </location>
</feature>
<name>A0A165YR96_9AGAM</name>
<evidence type="ECO:0000313" key="2">
    <source>
        <dbReference type="EMBL" id="KZP09832.1"/>
    </source>
</evidence>
<organism evidence="2 3">
    <name type="scientific">Athelia psychrophila</name>
    <dbReference type="NCBI Taxonomy" id="1759441"/>
    <lineage>
        <taxon>Eukaryota</taxon>
        <taxon>Fungi</taxon>
        <taxon>Dikarya</taxon>
        <taxon>Basidiomycota</taxon>
        <taxon>Agaricomycotina</taxon>
        <taxon>Agaricomycetes</taxon>
        <taxon>Agaricomycetidae</taxon>
        <taxon>Atheliales</taxon>
        <taxon>Atheliaceae</taxon>
        <taxon>Athelia</taxon>
    </lineage>
</organism>
<feature type="region of interest" description="Disordered" evidence="1">
    <location>
        <begin position="111"/>
        <end position="145"/>
    </location>
</feature>
<dbReference type="OrthoDB" id="2987636at2759"/>
<evidence type="ECO:0000313" key="3">
    <source>
        <dbReference type="Proteomes" id="UP000076532"/>
    </source>
</evidence>
<reference evidence="2 3" key="1">
    <citation type="journal article" date="2016" name="Mol. Biol. Evol.">
        <title>Comparative Genomics of Early-Diverging Mushroom-Forming Fungi Provides Insights into the Origins of Lignocellulose Decay Capabilities.</title>
        <authorList>
            <person name="Nagy L.G."/>
            <person name="Riley R."/>
            <person name="Tritt A."/>
            <person name="Adam C."/>
            <person name="Daum C."/>
            <person name="Floudas D."/>
            <person name="Sun H."/>
            <person name="Yadav J.S."/>
            <person name="Pangilinan J."/>
            <person name="Larsson K.H."/>
            <person name="Matsuura K."/>
            <person name="Barry K."/>
            <person name="Labutti K."/>
            <person name="Kuo R."/>
            <person name="Ohm R.A."/>
            <person name="Bhattacharya S.S."/>
            <person name="Shirouzu T."/>
            <person name="Yoshinaga Y."/>
            <person name="Martin F.M."/>
            <person name="Grigoriev I.V."/>
            <person name="Hibbett D.S."/>
        </authorList>
    </citation>
    <scope>NUCLEOTIDE SEQUENCE [LARGE SCALE GENOMIC DNA]</scope>
    <source>
        <strain evidence="2 3">CBS 109695</strain>
    </source>
</reference>
<sequence length="227" mass="25706">VGTPVTAPEPADTPYDPRTVVTPLIPDRVEETLKIYDISKDWEHVVAGLRSGFDVGIREQPTRTYIFRESRIFPSGLKLHYIVHSRRGSRWQIFTTLREYRARSANWAVPNFTPGSSPETSHRSVSHDPRHVVSKEPPRHTVHQREDKLGRLPDGLGVVRQHLGPNLIPSTGLSSCHVRYRGSIPYHTHHATPAKLHVCILGGESLHRQGPHVRSRLERGGIRLHSR</sequence>
<feature type="non-terminal residue" evidence="2">
    <location>
        <position position="227"/>
    </location>
</feature>
<dbReference type="EMBL" id="KV417691">
    <property type="protein sequence ID" value="KZP09832.1"/>
    <property type="molecule type" value="Genomic_DNA"/>
</dbReference>